<evidence type="ECO:0000256" key="9">
    <source>
        <dbReference type="ARBA" id="ARBA00022982"/>
    </source>
</evidence>
<evidence type="ECO:0000313" key="21">
    <source>
        <dbReference type="Proteomes" id="UP001497493"/>
    </source>
</evidence>
<evidence type="ECO:0000256" key="3">
    <source>
        <dbReference type="ARBA" id="ARBA00022448"/>
    </source>
</evidence>
<dbReference type="CDD" id="cd02953">
    <property type="entry name" value="DsbDgamma"/>
    <property type="match status" value="1"/>
</dbReference>
<dbReference type="InterPro" id="IPR003834">
    <property type="entry name" value="Cyt_c_assmbl_TM_dom"/>
</dbReference>
<keyword evidence="3 18" id="KW-0813">Transport</keyword>
<protein>
    <recommendedName>
        <fullName evidence="18">Thiol:disulfide interchange protein DsbD</fullName>
        <ecNumber evidence="18">1.8.1.8</ecNumber>
    </recommendedName>
    <alternativeName>
        <fullName evidence="18">Protein-disulfide reductase</fullName>
        <shortName evidence="18">Disulfide reductase</shortName>
    </alternativeName>
</protein>
<keyword evidence="8 18" id="KW-0201">Cytochrome c-type biogenesis</keyword>
<organism evidence="20 21">
    <name type="scientific">Candidatus Methylocalor cossyra</name>
    <dbReference type="NCBI Taxonomy" id="3108543"/>
    <lineage>
        <taxon>Bacteria</taxon>
        <taxon>Pseudomonadati</taxon>
        <taxon>Pseudomonadota</taxon>
        <taxon>Gammaproteobacteria</taxon>
        <taxon>Methylococcales</taxon>
        <taxon>Methylococcaceae</taxon>
        <taxon>Candidatus Methylocalor</taxon>
    </lineage>
</organism>
<dbReference type="Pfam" id="PF02683">
    <property type="entry name" value="DsbD_TM"/>
    <property type="match status" value="1"/>
</dbReference>
<keyword evidence="21" id="KW-1185">Reference proteome</keyword>
<evidence type="ECO:0000256" key="15">
    <source>
        <dbReference type="ARBA" id="ARBA00023284"/>
    </source>
</evidence>
<evidence type="ECO:0000256" key="16">
    <source>
        <dbReference type="ARBA" id="ARBA00047388"/>
    </source>
</evidence>
<dbReference type="InterPro" id="IPR022910">
    <property type="entry name" value="Thiol_diS_interchange_DbsD"/>
</dbReference>
<feature type="transmembrane region" description="Helical" evidence="18">
    <location>
        <begin position="574"/>
        <end position="595"/>
    </location>
</feature>
<keyword evidence="10 18" id="KW-1133">Transmembrane helix</keyword>
<dbReference type="NCBIfam" id="NF001419">
    <property type="entry name" value="PRK00293.1"/>
    <property type="match status" value="1"/>
</dbReference>
<dbReference type="RefSeq" id="WP_348758501.1">
    <property type="nucleotide sequence ID" value="NZ_OZ026884.1"/>
</dbReference>
<keyword evidence="14 18" id="KW-1015">Disulfide bond</keyword>
<dbReference type="InterPro" id="IPR013766">
    <property type="entry name" value="Thioredoxin_domain"/>
</dbReference>
<dbReference type="InterPro" id="IPR035671">
    <property type="entry name" value="DsbD_gamma"/>
</dbReference>
<reference evidence="20 21" key="1">
    <citation type="submission" date="2024-04" db="EMBL/GenBank/DDBJ databases">
        <authorList>
            <person name="Cremers G."/>
        </authorList>
    </citation>
    <scope>NUCLEOTIDE SEQUENCE [LARGE SCALE GENOMIC DNA]</scope>
    <source>
        <strain evidence="20">MeCH1-AG</strain>
    </source>
</reference>
<dbReference type="InterPro" id="IPR017937">
    <property type="entry name" value="Thioredoxin_CS"/>
</dbReference>
<feature type="disulfide bond" description="Redox-active" evidence="18">
    <location>
        <begin position="141"/>
        <end position="147"/>
    </location>
</feature>
<feature type="transmembrane region" description="Helical" evidence="18">
    <location>
        <begin position="398"/>
        <end position="422"/>
    </location>
</feature>
<keyword evidence="4 18" id="KW-1003">Cell membrane</keyword>
<feature type="transmembrane region" description="Helical" evidence="18">
    <location>
        <begin position="477"/>
        <end position="508"/>
    </location>
</feature>
<dbReference type="PROSITE" id="PS51352">
    <property type="entry name" value="THIOREDOXIN_2"/>
    <property type="match status" value="1"/>
</dbReference>
<keyword evidence="5 18" id="KW-0997">Cell inner membrane</keyword>
<feature type="domain" description="Thioredoxin" evidence="19">
    <location>
        <begin position="627"/>
        <end position="772"/>
    </location>
</feature>
<dbReference type="EC" id="1.8.1.8" evidence="18"/>
<comment type="subcellular location">
    <subcellularLocation>
        <location evidence="1 18">Cell inner membrane</location>
        <topology evidence="1 18">Multi-pass membrane protein</topology>
    </subcellularLocation>
</comment>
<evidence type="ECO:0000256" key="12">
    <source>
        <dbReference type="ARBA" id="ARBA00023027"/>
    </source>
</evidence>
<evidence type="ECO:0000256" key="2">
    <source>
        <dbReference type="ARBA" id="ARBA00007241"/>
    </source>
</evidence>
<keyword evidence="9 18" id="KW-0249">Electron transport</keyword>
<feature type="transmembrane region" description="Helical" evidence="18">
    <location>
        <begin position="361"/>
        <end position="386"/>
    </location>
</feature>
<dbReference type="SUPFAM" id="SSF52833">
    <property type="entry name" value="Thioredoxin-like"/>
    <property type="match status" value="1"/>
</dbReference>
<keyword evidence="11 18" id="KW-0560">Oxidoreductase</keyword>
<dbReference type="GO" id="GO:0047134">
    <property type="term" value="F:protein-disulfide reductase [NAD(P)H] activity"/>
    <property type="evidence" value="ECO:0007669"/>
    <property type="project" value="UniProtKB-EC"/>
</dbReference>
<dbReference type="InterPro" id="IPR036249">
    <property type="entry name" value="Thioredoxin-like_sf"/>
</dbReference>
<evidence type="ECO:0000256" key="4">
    <source>
        <dbReference type="ARBA" id="ARBA00022475"/>
    </source>
</evidence>
<keyword evidence="13 18" id="KW-0472">Membrane</keyword>
<evidence type="ECO:0000256" key="8">
    <source>
        <dbReference type="ARBA" id="ARBA00022748"/>
    </source>
</evidence>
<evidence type="ECO:0000256" key="10">
    <source>
        <dbReference type="ARBA" id="ARBA00022989"/>
    </source>
</evidence>
<dbReference type="InterPro" id="IPR036929">
    <property type="entry name" value="DsbDN_sf"/>
</dbReference>
<dbReference type="PANTHER" id="PTHR32234:SF0">
    <property type="entry name" value="THIOL:DISULFIDE INTERCHANGE PROTEIN DSBD"/>
    <property type="match status" value="1"/>
</dbReference>
<dbReference type="Proteomes" id="UP001497493">
    <property type="component" value="Chromosome"/>
</dbReference>
<dbReference type="PANTHER" id="PTHR32234">
    <property type="entry name" value="THIOL:DISULFIDE INTERCHANGE PROTEIN DSBD"/>
    <property type="match status" value="1"/>
</dbReference>
<evidence type="ECO:0000256" key="6">
    <source>
        <dbReference type="ARBA" id="ARBA00022692"/>
    </source>
</evidence>
<feature type="disulfide bond" description="Redox-active" evidence="18">
    <location>
        <begin position="373"/>
        <end position="495"/>
    </location>
</feature>
<dbReference type="Pfam" id="PF13899">
    <property type="entry name" value="Thioredoxin_7"/>
    <property type="match status" value="1"/>
</dbReference>
<evidence type="ECO:0000256" key="1">
    <source>
        <dbReference type="ARBA" id="ARBA00004429"/>
    </source>
</evidence>
<feature type="transmembrane region" description="Helical" evidence="18">
    <location>
        <begin position="607"/>
        <end position="628"/>
    </location>
</feature>
<dbReference type="Gene3D" id="2.60.40.1250">
    <property type="entry name" value="Thiol:disulfide interchange protein DsbD, N-terminal domain"/>
    <property type="match status" value="2"/>
</dbReference>
<evidence type="ECO:0000256" key="11">
    <source>
        <dbReference type="ARBA" id="ARBA00023002"/>
    </source>
</evidence>
<feature type="transmembrane region" description="Helical" evidence="18">
    <location>
        <begin position="548"/>
        <end position="568"/>
    </location>
</feature>
<name>A0ABM9NE91_9GAMM</name>
<dbReference type="InterPro" id="IPR028250">
    <property type="entry name" value="DsbDN"/>
</dbReference>
<dbReference type="SUPFAM" id="SSF74863">
    <property type="entry name" value="Thiol:disulfide interchange protein DsbD, N-terminal domain (DsbD-alpha)"/>
    <property type="match status" value="2"/>
</dbReference>
<keyword evidence="6 18" id="KW-0812">Transmembrane</keyword>
<feature type="transmembrane region" description="Helical" evidence="18">
    <location>
        <begin position="514"/>
        <end position="536"/>
    </location>
</feature>
<comment type="catalytic activity">
    <reaction evidence="16 18">
        <text>[protein]-dithiol + NAD(+) = [protein]-disulfide + NADH + H(+)</text>
        <dbReference type="Rhea" id="RHEA:18749"/>
        <dbReference type="Rhea" id="RHEA-COMP:10593"/>
        <dbReference type="Rhea" id="RHEA-COMP:10594"/>
        <dbReference type="ChEBI" id="CHEBI:15378"/>
        <dbReference type="ChEBI" id="CHEBI:29950"/>
        <dbReference type="ChEBI" id="CHEBI:50058"/>
        <dbReference type="ChEBI" id="CHEBI:57540"/>
        <dbReference type="ChEBI" id="CHEBI:57945"/>
        <dbReference type="EC" id="1.8.1.8"/>
    </reaction>
</comment>
<keyword evidence="7" id="KW-0732">Signal</keyword>
<dbReference type="PROSITE" id="PS00194">
    <property type="entry name" value="THIOREDOXIN_1"/>
    <property type="match status" value="1"/>
</dbReference>
<accession>A0ABM9NE91</accession>
<dbReference type="Pfam" id="PF11412">
    <property type="entry name" value="DsbD_N"/>
    <property type="match status" value="2"/>
</dbReference>
<proteinExistence type="inferred from homology"/>
<dbReference type="Gene3D" id="3.40.30.10">
    <property type="entry name" value="Glutaredoxin"/>
    <property type="match status" value="1"/>
</dbReference>
<evidence type="ECO:0000256" key="14">
    <source>
        <dbReference type="ARBA" id="ARBA00023157"/>
    </source>
</evidence>
<evidence type="ECO:0000256" key="5">
    <source>
        <dbReference type="ARBA" id="ARBA00022519"/>
    </source>
</evidence>
<keyword evidence="12 18" id="KW-0520">NAD</keyword>
<evidence type="ECO:0000259" key="19">
    <source>
        <dbReference type="PROSITE" id="PS51352"/>
    </source>
</evidence>
<feature type="disulfide bond" description="Redox-active" evidence="18">
    <location>
        <begin position="687"/>
        <end position="690"/>
    </location>
</feature>
<comment type="function">
    <text evidence="18">Required to facilitate the formation of correct disulfide bonds in some periplasmic proteins and for the assembly of the periplasmic c-type cytochromes. Acts by transferring electrons from cytoplasmic thioredoxin to the periplasm. This transfer involves a cascade of disulfide bond formation and reduction steps.</text>
</comment>
<dbReference type="EMBL" id="OZ026884">
    <property type="protein sequence ID" value="CAL1238893.1"/>
    <property type="molecule type" value="Genomic_DNA"/>
</dbReference>
<keyword evidence="15 18" id="KW-0676">Redox-active center</keyword>
<feature type="transmembrane region" description="Helical" evidence="18">
    <location>
        <begin position="434"/>
        <end position="456"/>
    </location>
</feature>
<evidence type="ECO:0000256" key="18">
    <source>
        <dbReference type="HAMAP-Rule" id="MF_00399"/>
    </source>
</evidence>
<dbReference type="HAMAP" id="MF_00399">
    <property type="entry name" value="DbsD"/>
    <property type="match status" value="1"/>
</dbReference>
<evidence type="ECO:0000256" key="17">
    <source>
        <dbReference type="ARBA" id="ARBA00047804"/>
    </source>
</evidence>
<gene>
    <name evidence="18 20" type="primary">dsbD</name>
    <name evidence="20" type="ORF">MECH1_V1_0112</name>
</gene>
<sequence length="772" mass="83127">MATWFDLTGWWRQWARLFLGLPGSCLVLGWILAGPAAAVDSADVLPVEQAFRGTAQVEGDTARLSWDIADGYYLYRKKFKFVSKTPGVEVGTPAFPEGQVKHDPFFGDMEIYRRHVEIPLPLARKDAGGDRLTLEVTVQGCADVGVCYPPFQRTLELPWPAGRGADQPAARLEEAFKALGAKAAGTGADDLLPADQAFRFFAEVKDAHTLWVSWQIADGYYLYRDKFKFALPGATGVRLADYRVPHGEPTHDEEFGTVETFRREVGFALPLLGADGQPREIRLQAGYQGCAERGVCYPPIEKTVALTLPAGNPPSLGAAAEAGECEIGPATGFVEPAPLSEQCAIVAGLKGDSALLTAASFLGMGLLLAFTPCMFPMIPILSGIIVGHGHAITAGRGFLLSLAYVLAQALAYSLFGVLAGLFGGSLQAVFQNTWVIVAFSSVFVLLALSMFGLFTLQMPAFIQTKLTALSNRQHGGTLVGAAIMGALSALIVGPCVAAPLAGALIYIGRTGDAALGWLALFSLGLGMGVPLLLIGVSAGRWLPRAGAWMNAVKAVFGVGLLAVAVWLLERVLPAAVSMFLWALLLIIPAIYLGALDSLPSAASGWRRLWKGVGIVMLCYGVLLLIGVASNSTDPLQPLRSLDGTDSAREAARTAFRKVQSLPELNREIAAAEAAGRWVMLDFYADWCVSCKEMERDTFADPKVQEVLRQWVLLQADVTRNSPDDQDLLKRFGLVGPPATLFFGPDREERKAFRVVGYMDADRFLDHLHKVIR</sequence>
<evidence type="ECO:0000256" key="13">
    <source>
        <dbReference type="ARBA" id="ARBA00023136"/>
    </source>
</evidence>
<comment type="similarity">
    <text evidence="2 18">Belongs to the thioredoxin family. DsbD subfamily.</text>
</comment>
<comment type="catalytic activity">
    <reaction evidence="17 18">
        <text>[protein]-dithiol + NADP(+) = [protein]-disulfide + NADPH + H(+)</text>
        <dbReference type="Rhea" id="RHEA:18753"/>
        <dbReference type="Rhea" id="RHEA-COMP:10593"/>
        <dbReference type="Rhea" id="RHEA-COMP:10594"/>
        <dbReference type="ChEBI" id="CHEBI:15378"/>
        <dbReference type="ChEBI" id="CHEBI:29950"/>
        <dbReference type="ChEBI" id="CHEBI:50058"/>
        <dbReference type="ChEBI" id="CHEBI:57783"/>
        <dbReference type="ChEBI" id="CHEBI:58349"/>
        <dbReference type="EC" id="1.8.1.8"/>
    </reaction>
</comment>
<evidence type="ECO:0000256" key="7">
    <source>
        <dbReference type="ARBA" id="ARBA00022729"/>
    </source>
</evidence>
<evidence type="ECO:0000313" key="20">
    <source>
        <dbReference type="EMBL" id="CAL1238893.1"/>
    </source>
</evidence>